<gene>
    <name evidence="1" type="ORF">CHKLHMKO_00646</name>
</gene>
<comment type="caution">
    <text evidence="1">The sequence shown here is derived from an EMBL/GenBank/DDBJ whole genome shotgun (WGS) entry which is preliminary data.</text>
</comment>
<dbReference type="Proteomes" id="UP000610373">
    <property type="component" value="Unassembled WGS sequence"/>
</dbReference>
<dbReference type="EMBL" id="CAJHIO010000064">
    <property type="protein sequence ID" value="CAD6494181.1"/>
    <property type="molecule type" value="Genomic_DNA"/>
</dbReference>
<accession>A0A811TCT1</accession>
<name>A0A811TCT1_9EURY</name>
<protein>
    <submittedName>
        <fullName evidence="1">Uncharacterized protein</fullName>
    </submittedName>
</protein>
<dbReference type="AlphaFoldDB" id="A0A811TCT1"/>
<reference evidence="1" key="1">
    <citation type="submission" date="2020-10" db="EMBL/GenBank/DDBJ databases">
        <authorList>
            <person name="Hahn C.J."/>
            <person name="Laso-Perez R."/>
            <person name="Vulcano F."/>
            <person name="Vaziourakis K.-M."/>
            <person name="Stokke R."/>
            <person name="Steen I.H."/>
            <person name="Teske A."/>
            <person name="Boetius A."/>
            <person name="Liebeke M."/>
            <person name="Amann R."/>
            <person name="Knittel K."/>
        </authorList>
    </citation>
    <scope>NUCLEOTIDE SEQUENCE</scope>
    <source>
        <strain evidence="1">Gfbio:e3339647-f889-4370-9287-4fb5cb688e4c:AG392O15_GoMArc1</strain>
    </source>
</reference>
<organism evidence="1 2">
    <name type="scientific">Candidatus Argoarchaeum ethanivorans</name>
    <dbReference type="NCBI Taxonomy" id="2608793"/>
    <lineage>
        <taxon>Archaea</taxon>
        <taxon>Methanobacteriati</taxon>
        <taxon>Methanobacteriota</taxon>
        <taxon>Stenosarchaea group</taxon>
        <taxon>Methanomicrobia</taxon>
        <taxon>Methanosarcinales</taxon>
        <taxon>Methanosarcinales incertae sedis</taxon>
        <taxon>GOM Arc I cluster</taxon>
        <taxon>Candidatus Argoarchaeum</taxon>
    </lineage>
</organism>
<sequence>MSEVARKGMYLPSSSGLKEVEIKFVCDTIKDIGKR</sequence>
<evidence type="ECO:0000313" key="2">
    <source>
        <dbReference type="Proteomes" id="UP000610373"/>
    </source>
</evidence>
<evidence type="ECO:0000313" key="1">
    <source>
        <dbReference type="EMBL" id="CAD6494181.1"/>
    </source>
</evidence>
<proteinExistence type="predicted"/>